<comment type="subcellular location">
    <subcellularLocation>
        <location evidence="1">Nucleus</location>
    </subcellularLocation>
</comment>
<dbReference type="InterPro" id="IPR036576">
    <property type="entry name" value="WRKY_dom_sf"/>
</dbReference>
<dbReference type="Gene3D" id="2.20.25.80">
    <property type="entry name" value="WRKY domain"/>
    <property type="match status" value="1"/>
</dbReference>
<feature type="region of interest" description="Disordered" evidence="7">
    <location>
        <begin position="235"/>
        <end position="256"/>
    </location>
</feature>
<dbReference type="AlphaFoldDB" id="A0AAN9EED5"/>
<keyword evidence="5" id="KW-0804">Transcription</keyword>
<gene>
    <name evidence="9" type="ORF">RIF29_29206</name>
</gene>
<keyword evidence="10" id="KW-1185">Reference proteome</keyword>
<evidence type="ECO:0000256" key="3">
    <source>
        <dbReference type="ARBA" id="ARBA00023015"/>
    </source>
</evidence>
<evidence type="ECO:0000259" key="8">
    <source>
        <dbReference type="PROSITE" id="PS50811"/>
    </source>
</evidence>
<accession>A0AAN9EED5</accession>
<dbReference type="GO" id="GO:0043565">
    <property type="term" value="F:sequence-specific DNA binding"/>
    <property type="evidence" value="ECO:0007669"/>
    <property type="project" value="InterPro"/>
</dbReference>
<organism evidence="9 10">
    <name type="scientific">Crotalaria pallida</name>
    <name type="common">Smooth rattlebox</name>
    <name type="synonym">Crotalaria striata</name>
    <dbReference type="NCBI Taxonomy" id="3830"/>
    <lineage>
        <taxon>Eukaryota</taxon>
        <taxon>Viridiplantae</taxon>
        <taxon>Streptophyta</taxon>
        <taxon>Embryophyta</taxon>
        <taxon>Tracheophyta</taxon>
        <taxon>Spermatophyta</taxon>
        <taxon>Magnoliopsida</taxon>
        <taxon>eudicotyledons</taxon>
        <taxon>Gunneridae</taxon>
        <taxon>Pentapetalae</taxon>
        <taxon>rosids</taxon>
        <taxon>fabids</taxon>
        <taxon>Fabales</taxon>
        <taxon>Fabaceae</taxon>
        <taxon>Papilionoideae</taxon>
        <taxon>50 kb inversion clade</taxon>
        <taxon>genistoids sensu lato</taxon>
        <taxon>core genistoids</taxon>
        <taxon>Crotalarieae</taxon>
        <taxon>Crotalaria</taxon>
    </lineage>
</organism>
<evidence type="ECO:0000256" key="6">
    <source>
        <dbReference type="ARBA" id="ARBA00023242"/>
    </source>
</evidence>
<evidence type="ECO:0000313" key="10">
    <source>
        <dbReference type="Proteomes" id="UP001372338"/>
    </source>
</evidence>
<keyword evidence="6" id="KW-0539">Nucleus</keyword>
<dbReference type="SUPFAM" id="SSF118290">
    <property type="entry name" value="WRKY DNA-binding domain"/>
    <property type="match status" value="1"/>
</dbReference>
<keyword evidence="2" id="KW-0677">Repeat</keyword>
<dbReference type="FunFam" id="2.20.25.80:FF:000006">
    <property type="entry name" value="WRKY transcription factor"/>
    <property type="match status" value="1"/>
</dbReference>
<evidence type="ECO:0000256" key="7">
    <source>
        <dbReference type="SAM" id="MobiDB-lite"/>
    </source>
</evidence>
<feature type="compositionally biased region" description="Polar residues" evidence="7">
    <location>
        <begin position="236"/>
        <end position="246"/>
    </location>
</feature>
<reference evidence="9 10" key="1">
    <citation type="submission" date="2024-01" db="EMBL/GenBank/DDBJ databases">
        <title>The genomes of 5 underutilized Papilionoideae crops provide insights into root nodulation and disease resistanc.</title>
        <authorList>
            <person name="Yuan L."/>
        </authorList>
    </citation>
    <scope>NUCLEOTIDE SEQUENCE [LARGE SCALE GENOMIC DNA]</scope>
    <source>
        <strain evidence="9">ZHUSHIDOU_FW_LH</strain>
        <tissue evidence="9">Leaf</tissue>
    </source>
</reference>
<protein>
    <recommendedName>
        <fullName evidence="8">WRKY domain-containing protein</fullName>
    </recommendedName>
</protein>
<evidence type="ECO:0000256" key="5">
    <source>
        <dbReference type="ARBA" id="ARBA00023163"/>
    </source>
</evidence>
<dbReference type="GO" id="GO:0005634">
    <property type="term" value="C:nucleus"/>
    <property type="evidence" value="ECO:0007669"/>
    <property type="project" value="UniProtKB-SubCell"/>
</dbReference>
<comment type="caution">
    <text evidence="9">The sequence shown here is derived from an EMBL/GenBank/DDBJ whole genome shotgun (WGS) entry which is preliminary data.</text>
</comment>
<dbReference type="GO" id="GO:0003700">
    <property type="term" value="F:DNA-binding transcription factor activity"/>
    <property type="evidence" value="ECO:0007669"/>
    <property type="project" value="InterPro"/>
</dbReference>
<dbReference type="EMBL" id="JAYWIO010000006">
    <property type="protein sequence ID" value="KAK7255786.1"/>
    <property type="molecule type" value="Genomic_DNA"/>
</dbReference>
<keyword evidence="4" id="KW-0238">DNA-binding</keyword>
<dbReference type="InterPro" id="IPR003657">
    <property type="entry name" value="WRKY_dom"/>
</dbReference>
<keyword evidence="3" id="KW-0805">Transcription regulation</keyword>
<dbReference type="PANTHER" id="PTHR31221">
    <property type="entry name" value="WRKY TRANSCRIPTION FACTOR PROTEIN 1-RELATED"/>
    <property type="match status" value="1"/>
</dbReference>
<evidence type="ECO:0000256" key="4">
    <source>
        <dbReference type="ARBA" id="ARBA00023125"/>
    </source>
</evidence>
<dbReference type="SMART" id="SM00774">
    <property type="entry name" value="WRKY"/>
    <property type="match status" value="1"/>
</dbReference>
<sequence>MSKTMMMEEIVMTAASASWSEDDNDDDDLVRELLDDVSPLLMQLQPTDQVVVSTEQLINNTITASSSSSTSSLSSSADDHNAINKFISNIYSGPTITDIENALSVTNHREHFQHLSPASVSILESGLSKIENKYTLKIKCFGNGMGDDGYKWRKYGQKSIKNSPNPRSYYRCTNPRCSAKKQVERSIEDPDTLIITYEGLHLHFAYPYFLMSQPQQSHNPPIKKCKPNYLLEQAHAQDQAQESTAQHGHKCQHAQEAQEAQASAIFGVVSSTLLDSPQDIAQENLGSQGLLEDMVPFMIRNPPNNIRSVHPKFSCSSYDSPPTSTPSRWSDYTVGLNSSI</sequence>
<dbReference type="PANTHER" id="PTHR31221:SF42">
    <property type="entry name" value="WRKY TRANSCRIPTION FACTOR 49-RELATED"/>
    <property type="match status" value="1"/>
</dbReference>
<dbReference type="InterPro" id="IPR044810">
    <property type="entry name" value="WRKY_plant"/>
</dbReference>
<dbReference type="Proteomes" id="UP001372338">
    <property type="component" value="Unassembled WGS sequence"/>
</dbReference>
<feature type="domain" description="WRKY" evidence="8">
    <location>
        <begin position="141"/>
        <end position="206"/>
    </location>
</feature>
<dbReference type="PROSITE" id="PS50811">
    <property type="entry name" value="WRKY"/>
    <property type="match status" value="1"/>
</dbReference>
<dbReference type="Pfam" id="PF03106">
    <property type="entry name" value="WRKY"/>
    <property type="match status" value="1"/>
</dbReference>
<proteinExistence type="predicted"/>
<evidence type="ECO:0000256" key="1">
    <source>
        <dbReference type="ARBA" id="ARBA00004123"/>
    </source>
</evidence>
<evidence type="ECO:0000313" key="9">
    <source>
        <dbReference type="EMBL" id="KAK7255786.1"/>
    </source>
</evidence>
<evidence type="ECO:0000256" key="2">
    <source>
        <dbReference type="ARBA" id="ARBA00022737"/>
    </source>
</evidence>
<name>A0AAN9EED5_CROPI</name>